<proteinExistence type="predicted"/>
<dbReference type="Proteomes" id="UP001341840">
    <property type="component" value="Unassembled WGS sequence"/>
</dbReference>
<evidence type="ECO:0000313" key="3">
    <source>
        <dbReference type="Proteomes" id="UP001341840"/>
    </source>
</evidence>
<evidence type="ECO:0000313" key="2">
    <source>
        <dbReference type="EMBL" id="MED6160347.1"/>
    </source>
</evidence>
<keyword evidence="3" id="KW-1185">Reference proteome</keyword>
<reference evidence="2 3" key="1">
    <citation type="journal article" date="2023" name="Plants (Basel)">
        <title>Bridging the Gap: Combining Genomics and Transcriptomics Approaches to Understand Stylosanthes scabra, an Orphan Legume from the Brazilian Caatinga.</title>
        <authorList>
            <person name="Ferreira-Neto J.R.C."/>
            <person name="da Silva M.D."/>
            <person name="Binneck E."/>
            <person name="de Melo N.F."/>
            <person name="da Silva R.H."/>
            <person name="de Melo A.L.T.M."/>
            <person name="Pandolfi V."/>
            <person name="Bustamante F.O."/>
            <person name="Brasileiro-Vidal A.C."/>
            <person name="Benko-Iseppon A.M."/>
        </authorList>
    </citation>
    <scope>NUCLEOTIDE SEQUENCE [LARGE SCALE GENOMIC DNA]</scope>
    <source>
        <tissue evidence="2">Leaves</tissue>
    </source>
</reference>
<gene>
    <name evidence="2" type="ORF">PIB30_050641</name>
</gene>
<dbReference type="EMBL" id="JASCZI010121179">
    <property type="protein sequence ID" value="MED6160347.1"/>
    <property type="molecule type" value="Genomic_DNA"/>
</dbReference>
<evidence type="ECO:0000256" key="1">
    <source>
        <dbReference type="SAM" id="MobiDB-lite"/>
    </source>
</evidence>
<feature type="compositionally biased region" description="Low complexity" evidence="1">
    <location>
        <begin position="289"/>
        <end position="298"/>
    </location>
</feature>
<feature type="compositionally biased region" description="Low complexity" evidence="1">
    <location>
        <begin position="227"/>
        <end position="237"/>
    </location>
</feature>
<name>A0ABU6UI15_9FABA</name>
<accession>A0ABU6UI15</accession>
<feature type="compositionally biased region" description="Polar residues" evidence="1">
    <location>
        <begin position="192"/>
        <end position="207"/>
    </location>
</feature>
<feature type="region of interest" description="Disordered" evidence="1">
    <location>
        <begin position="184"/>
        <end position="298"/>
    </location>
</feature>
<sequence length="428" mass="47351">MSIDSEKGEQYLTYLLVGKINPLSFMNSFTHFDPIEQANSDDFWSRILTARRLLVGLLGESSLALRRKVVSYSPQLVSRQFGLAQALPSPISLNAGEQLVHYEVSDVQELERILDDNHVKIESHFNHRFLSEITRCNLCTPSFASWWSKYFSNHASHIDFDFSHMILPSEMTYSKEKTQGVNLGANLGEWSDSPSNSGQSKSQQNVPSKKKSNPSYAAPSSKKRNIKGLSKGSSSGKFQGTEGPPSRKLKTIFINTETSPIDADEEGEENTKTEYPLLNRVDRTPLPRPSSSQSQPQNLLDSTIALSEPMSPAKQVYISGGKLAPPTHETQGPLEAIVEPGVMETPSLTPIPLATIVAKVYSIDISSLGSRKQELDSMVDGLNVLQQTSAKCAEAVSRITPVLEQGKESEQIMMLKIQALEDELRRPE</sequence>
<protein>
    <submittedName>
        <fullName evidence="2">Uncharacterized protein</fullName>
    </submittedName>
</protein>
<organism evidence="2 3">
    <name type="scientific">Stylosanthes scabra</name>
    <dbReference type="NCBI Taxonomy" id="79078"/>
    <lineage>
        <taxon>Eukaryota</taxon>
        <taxon>Viridiplantae</taxon>
        <taxon>Streptophyta</taxon>
        <taxon>Embryophyta</taxon>
        <taxon>Tracheophyta</taxon>
        <taxon>Spermatophyta</taxon>
        <taxon>Magnoliopsida</taxon>
        <taxon>eudicotyledons</taxon>
        <taxon>Gunneridae</taxon>
        <taxon>Pentapetalae</taxon>
        <taxon>rosids</taxon>
        <taxon>fabids</taxon>
        <taxon>Fabales</taxon>
        <taxon>Fabaceae</taxon>
        <taxon>Papilionoideae</taxon>
        <taxon>50 kb inversion clade</taxon>
        <taxon>dalbergioids sensu lato</taxon>
        <taxon>Dalbergieae</taxon>
        <taxon>Pterocarpus clade</taxon>
        <taxon>Stylosanthes</taxon>
    </lineage>
</organism>
<comment type="caution">
    <text evidence="2">The sequence shown here is derived from an EMBL/GenBank/DDBJ whole genome shotgun (WGS) entry which is preliminary data.</text>
</comment>